<gene>
    <name evidence="1" type="ORF">PIB30_053795</name>
</gene>
<sequence length="392" mass="44481">MATTVTSRDVQEIVFKLSSDKAKAREEGIKLLNTWLEGERSYNFCKFIGLNTTKLRPDEVPHSETWPFLISLLIQCASSEISSSKRRNPKIIYAKTLRVVVQRADEAKNSGKSLPLSSVVKPLFNHVWEVLSNVPSFQSEYGIILRLLLAVADYSCQMKKRIYSNLVFLYIEKVEASLNVKDISHYTSKEEVFRYILTLHSLLENPPGDYPDSIREDLVKEFVRICSLIREEGKISRKLVECINTYLLNDGPNLGCQLLEIHNAIQQFVFRCWLTTHDRVLKDSLILYARIQLNLMRDAADSCLLVEQLLDVVCKDLDQGSMSCTSVPRGDGNKDDKLGALISSQCGLVELAAVLFYRACLNTSRASFSEKRAKREPSAGIMREALMQGKWL</sequence>
<organism evidence="1 2">
    <name type="scientific">Stylosanthes scabra</name>
    <dbReference type="NCBI Taxonomy" id="79078"/>
    <lineage>
        <taxon>Eukaryota</taxon>
        <taxon>Viridiplantae</taxon>
        <taxon>Streptophyta</taxon>
        <taxon>Embryophyta</taxon>
        <taxon>Tracheophyta</taxon>
        <taxon>Spermatophyta</taxon>
        <taxon>Magnoliopsida</taxon>
        <taxon>eudicotyledons</taxon>
        <taxon>Gunneridae</taxon>
        <taxon>Pentapetalae</taxon>
        <taxon>rosids</taxon>
        <taxon>fabids</taxon>
        <taxon>Fabales</taxon>
        <taxon>Fabaceae</taxon>
        <taxon>Papilionoideae</taxon>
        <taxon>50 kb inversion clade</taxon>
        <taxon>dalbergioids sensu lato</taxon>
        <taxon>Dalbergieae</taxon>
        <taxon>Pterocarpus clade</taxon>
        <taxon>Stylosanthes</taxon>
    </lineage>
</organism>
<reference evidence="1 2" key="1">
    <citation type="journal article" date="2023" name="Plants (Basel)">
        <title>Bridging the Gap: Combining Genomics and Transcriptomics Approaches to Understand Stylosanthes scabra, an Orphan Legume from the Brazilian Caatinga.</title>
        <authorList>
            <person name="Ferreira-Neto J.R.C."/>
            <person name="da Silva M.D."/>
            <person name="Binneck E."/>
            <person name="de Melo N.F."/>
            <person name="da Silva R.H."/>
            <person name="de Melo A.L.T.M."/>
            <person name="Pandolfi V."/>
            <person name="Bustamante F.O."/>
            <person name="Brasileiro-Vidal A.C."/>
            <person name="Benko-Iseppon A.M."/>
        </authorList>
    </citation>
    <scope>NUCLEOTIDE SEQUENCE [LARGE SCALE GENOMIC DNA]</scope>
    <source>
        <tissue evidence="1">Leaves</tissue>
    </source>
</reference>
<dbReference type="InterPro" id="IPR038980">
    <property type="entry name" value="ATM_plant"/>
</dbReference>
<evidence type="ECO:0008006" key="3">
    <source>
        <dbReference type="Google" id="ProtNLM"/>
    </source>
</evidence>
<name>A0ABU6WGV9_9FABA</name>
<evidence type="ECO:0000313" key="2">
    <source>
        <dbReference type="Proteomes" id="UP001341840"/>
    </source>
</evidence>
<dbReference type="EMBL" id="JASCZI010181646">
    <property type="protein sequence ID" value="MED6185107.1"/>
    <property type="molecule type" value="Genomic_DNA"/>
</dbReference>
<feature type="non-terminal residue" evidence="1">
    <location>
        <position position="392"/>
    </location>
</feature>
<proteinExistence type="predicted"/>
<evidence type="ECO:0000313" key="1">
    <source>
        <dbReference type="EMBL" id="MED6185107.1"/>
    </source>
</evidence>
<accession>A0ABU6WGV9</accession>
<protein>
    <recommendedName>
        <fullName evidence="3">Serine/threonine-protein kinase ATM</fullName>
    </recommendedName>
</protein>
<dbReference type="PANTHER" id="PTHR37079">
    <property type="entry name" value="SERINE/THREONINE-PROTEIN KINASE ATM"/>
    <property type="match status" value="1"/>
</dbReference>
<dbReference type="Proteomes" id="UP001341840">
    <property type="component" value="Unassembled WGS sequence"/>
</dbReference>
<keyword evidence="2" id="KW-1185">Reference proteome</keyword>
<comment type="caution">
    <text evidence="1">The sequence shown here is derived from an EMBL/GenBank/DDBJ whole genome shotgun (WGS) entry which is preliminary data.</text>
</comment>
<dbReference type="PANTHER" id="PTHR37079:SF4">
    <property type="entry name" value="SERINE_THREONINE-PROTEIN KINASE ATM"/>
    <property type="match status" value="1"/>
</dbReference>